<dbReference type="Proteomes" id="UP000256297">
    <property type="component" value="Chromosome CBM2589_b"/>
</dbReference>
<dbReference type="EMBL" id="OFSP01000013">
    <property type="protein sequence ID" value="SOY47796.1"/>
    <property type="molecule type" value="Genomic_DNA"/>
</dbReference>
<protein>
    <submittedName>
        <fullName evidence="1">Uncharacterized protein</fullName>
    </submittedName>
</protein>
<evidence type="ECO:0000313" key="1">
    <source>
        <dbReference type="EMBL" id="SOY47796.1"/>
    </source>
</evidence>
<gene>
    <name evidence="1" type="ORF">CBM2589_B200130</name>
</gene>
<accession>A0A975WXU8</accession>
<organism evidence="1 2">
    <name type="scientific">Cupriavidus taiwanensis</name>
    <dbReference type="NCBI Taxonomy" id="164546"/>
    <lineage>
        <taxon>Bacteria</taxon>
        <taxon>Pseudomonadati</taxon>
        <taxon>Pseudomonadota</taxon>
        <taxon>Betaproteobacteria</taxon>
        <taxon>Burkholderiales</taxon>
        <taxon>Burkholderiaceae</taxon>
        <taxon>Cupriavidus</taxon>
    </lineage>
</organism>
<name>A0A975WXU8_9BURK</name>
<dbReference type="AlphaFoldDB" id="A0A975WXU8"/>
<comment type="caution">
    <text evidence="1">The sequence shown here is derived from an EMBL/GenBank/DDBJ whole genome shotgun (WGS) entry which is preliminary data.</text>
</comment>
<proteinExistence type="predicted"/>
<sequence length="45" mass="4673">MRGEGEQLRTFRAEGFLPSPACGRGAGVRASVSTGGMLEKTEGFA</sequence>
<evidence type="ECO:0000313" key="2">
    <source>
        <dbReference type="Proteomes" id="UP000256297"/>
    </source>
</evidence>
<reference evidence="1 2" key="1">
    <citation type="submission" date="2018-01" db="EMBL/GenBank/DDBJ databases">
        <authorList>
            <person name="Clerissi C."/>
        </authorList>
    </citation>
    <scope>NUCLEOTIDE SEQUENCE [LARGE SCALE GENOMIC DNA]</scope>
    <source>
        <strain evidence="1">Cupriavidus taiwanensis STM 3521</strain>
    </source>
</reference>